<feature type="region of interest" description="Disordered" evidence="3">
    <location>
        <begin position="81"/>
        <end position="118"/>
    </location>
</feature>
<dbReference type="Pfam" id="PF15305">
    <property type="entry name" value="IFT43"/>
    <property type="match status" value="1"/>
</dbReference>
<feature type="region of interest" description="Disordered" evidence="3">
    <location>
        <begin position="46"/>
        <end position="68"/>
    </location>
</feature>
<dbReference type="OrthoDB" id="206950at2759"/>
<reference evidence="4" key="1">
    <citation type="journal article" date="2013" name="Genome Res.">
        <title>A second-generation assembly of the Drosophila simulans genome provides new insights into patterns of lineage-specific divergence.</title>
        <authorList>
            <person name="Hu T.T."/>
            <person name="Eisen M.B."/>
            <person name="Thornton K.R."/>
            <person name="Andolfatto P."/>
        </authorList>
    </citation>
    <scope>NUCLEOTIDE SEQUENCE [LARGE SCALE GENOMIC DNA]</scope>
    <source>
        <strain evidence="4">W501</strain>
    </source>
</reference>
<dbReference type="AlphaFoldDB" id="A0A0J9R2B2"/>
<gene>
    <name evidence="4" type="primary">Dsim\GD22104</name>
    <name evidence="4" type="ORF">Dsimw501_GD22104</name>
</gene>
<keyword evidence="2" id="KW-0970">Cilium biogenesis/degradation</keyword>
<protein>
    <recommendedName>
        <fullName evidence="5">Intraflagellar transport protein 43 homolog</fullName>
    </recommendedName>
</protein>
<dbReference type="PANTHER" id="PTHR33724:SF1">
    <property type="entry name" value="INTRAFLAGELLAR TRANSPORT PROTEIN 43 HOMOLOG"/>
    <property type="match status" value="1"/>
</dbReference>
<organism evidence="4">
    <name type="scientific">Drosophila simulans</name>
    <name type="common">Fruit fly</name>
    <dbReference type="NCBI Taxonomy" id="7240"/>
    <lineage>
        <taxon>Eukaryota</taxon>
        <taxon>Metazoa</taxon>
        <taxon>Ecdysozoa</taxon>
        <taxon>Arthropoda</taxon>
        <taxon>Hexapoda</taxon>
        <taxon>Insecta</taxon>
        <taxon>Pterygota</taxon>
        <taxon>Neoptera</taxon>
        <taxon>Endopterygota</taxon>
        <taxon>Diptera</taxon>
        <taxon>Brachycera</taxon>
        <taxon>Muscomorpha</taxon>
        <taxon>Ephydroidea</taxon>
        <taxon>Drosophilidae</taxon>
        <taxon>Drosophila</taxon>
        <taxon>Sophophora</taxon>
    </lineage>
</organism>
<dbReference type="GO" id="GO:0005929">
    <property type="term" value="C:cilium"/>
    <property type="evidence" value="ECO:0007669"/>
    <property type="project" value="TreeGrafter"/>
</dbReference>
<dbReference type="EMBL" id="CM002910">
    <property type="protein sequence ID" value="KMY89949.1"/>
    <property type="molecule type" value="Genomic_DNA"/>
</dbReference>
<dbReference type="Proteomes" id="UP000035880">
    <property type="component" value="Chromosome 2L"/>
</dbReference>
<feature type="compositionally biased region" description="Low complexity" evidence="3">
    <location>
        <begin position="86"/>
        <end position="98"/>
    </location>
</feature>
<reference evidence="4" key="2">
    <citation type="submission" date="2014-06" db="EMBL/GenBank/DDBJ databases">
        <authorList>
            <person name="Hu T."/>
            <person name="Eisen M.B."/>
            <person name="Thornton K.R."/>
            <person name="Andolfatto P."/>
        </authorList>
    </citation>
    <scope>NUCLEOTIDE SEQUENCE</scope>
    <source>
        <strain evidence="4">W501</strain>
    </source>
</reference>
<dbReference type="GO" id="GO:0090263">
    <property type="term" value="P:positive regulation of canonical Wnt signaling pathway"/>
    <property type="evidence" value="ECO:0007669"/>
    <property type="project" value="EnsemblMetazoa"/>
</dbReference>
<comment type="similarity">
    <text evidence="1">Belongs to the IFT43 family.</text>
</comment>
<name>A0A0J9R2B2_DROSI</name>
<sequence>MANSISKLEHSHGVTMTTCCLGNAEDKRKQKMMDWAEELKMTIRKTTARKGRRSKSRDVLKEEDVQAAGGSKDISIDITLNVQAGTPPTTSDTATSSTYNNEFESHRPPIRRISGGWADSGLKGLKSKKNSFDDERFRQTKSATNSIPTDDIPVIPDMDDVKDEIMLNEIIEPPTMGTSRSAVLKEANSDLLSQYAFSAVDGFDLSILTDCLVPQESLNEKDDLWQWDKLFTEVTAEIHSDKVPNMGMKIGPDVIPPTQYN</sequence>
<dbReference type="GO" id="GO:0030991">
    <property type="term" value="C:intraciliary transport particle A"/>
    <property type="evidence" value="ECO:0007669"/>
    <property type="project" value="InterPro"/>
</dbReference>
<dbReference type="PANTHER" id="PTHR33724">
    <property type="entry name" value="INTRAFLAGELLAR TRANSPORT PROTEIN 43 HOMOLOG"/>
    <property type="match status" value="1"/>
</dbReference>
<evidence type="ECO:0008006" key="5">
    <source>
        <dbReference type="Google" id="ProtNLM"/>
    </source>
</evidence>
<evidence type="ECO:0000256" key="3">
    <source>
        <dbReference type="SAM" id="MobiDB-lite"/>
    </source>
</evidence>
<dbReference type="GO" id="GO:0035721">
    <property type="term" value="P:intraciliary retrograde transport"/>
    <property type="evidence" value="ECO:0007669"/>
    <property type="project" value="TreeGrafter"/>
</dbReference>
<dbReference type="InterPro" id="IPR029302">
    <property type="entry name" value="IFT43"/>
</dbReference>
<evidence type="ECO:0000256" key="2">
    <source>
        <dbReference type="ARBA" id="ARBA00022794"/>
    </source>
</evidence>
<evidence type="ECO:0000256" key="1">
    <source>
        <dbReference type="ARBA" id="ARBA00007563"/>
    </source>
</evidence>
<accession>A0A0J9R2B2</accession>
<evidence type="ECO:0000313" key="4">
    <source>
        <dbReference type="EMBL" id="KMY89949.1"/>
    </source>
</evidence>
<dbReference type="KEGG" id="dsi:Dsimw501_GD22104"/>
<reference evidence="4" key="3">
    <citation type="submission" date="2015-04" db="EMBL/GenBank/DDBJ databases">
        <authorList>
            <consortium name="FlyBase"/>
        </authorList>
    </citation>
    <scope>NUCLEOTIDE SEQUENCE</scope>
    <source>
        <strain evidence="4">W501</strain>
    </source>
</reference>
<dbReference type="Bgee" id="FBgn0193515">
    <property type="expression patterns" value="Expressed in embryo and 3 other cell types or tissues"/>
</dbReference>
<feature type="compositionally biased region" description="Basic residues" evidence="3">
    <location>
        <begin position="46"/>
        <end position="55"/>
    </location>
</feature>
<proteinExistence type="inferred from homology"/>